<comment type="caution">
    <text evidence="2">The sequence shown here is derived from an EMBL/GenBank/DDBJ whole genome shotgun (WGS) entry which is preliminary data.</text>
</comment>
<dbReference type="GO" id="GO:0043683">
    <property type="term" value="P:type IV pilus assembly"/>
    <property type="evidence" value="ECO:0007669"/>
    <property type="project" value="TreeGrafter"/>
</dbReference>
<dbReference type="InterPro" id="IPR007813">
    <property type="entry name" value="PilN"/>
</dbReference>
<protein>
    <submittedName>
        <fullName evidence="2">Type IV pilus assembly protein PilN</fullName>
    </submittedName>
</protein>
<dbReference type="Proteomes" id="UP000092713">
    <property type="component" value="Unassembled WGS sequence"/>
</dbReference>
<dbReference type="STRING" id="1747903.ASR47_1002179"/>
<dbReference type="RefSeq" id="WP_065310126.1">
    <property type="nucleotide sequence ID" value="NZ_LOCQ01000061.1"/>
</dbReference>
<feature type="transmembrane region" description="Helical" evidence="1">
    <location>
        <begin position="30"/>
        <end position="52"/>
    </location>
</feature>
<accession>A0A1A7BUE1</accession>
<keyword evidence="3" id="KW-1185">Reference proteome</keyword>
<proteinExistence type="predicted"/>
<dbReference type="EMBL" id="LOCQ01000061">
    <property type="protein sequence ID" value="OBV37127.1"/>
    <property type="molecule type" value="Genomic_DNA"/>
</dbReference>
<keyword evidence="1" id="KW-0812">Transmembrane</keyword>
<dbReference type="InterPro" id="IPR052534">
    <property type="entry name" value="Extracell_DNA_Util/SecSys_Comp"/>
</dbReference>
<dbReference type="OrthoDB" id="8708643at2"/>
<evidence type="ECO:0000256" key="1">
    <source>
        <dbReference type="SAM" id="Phobius"/>
    </source>
</evidence>
<name>A0A1A7BUE1_9BURK</name>
<dbReference type="AlphaFoldDB" id="A0A1A7BUE1"/>
<dbReference type="PANTHER" id="PTHR40278:SF2">
    <property type="entry name" value="TYPE IV PILUS INNER MEMBRANE COMPONENT PILN"/>
    <property type="match status" value="1"/>
</dbReference>
<sequence>MSANAPVSINLLPHRAAARRQRELGVLRQLAGGVLLGAALALAAGLALVLAIGDQARQQATWQVALREREGALAAARLAQRETAALAARQHAVHLLQARRNDAVIVLDALARAVPDGVSLNSLRQDGARLMLAGRAPSQQAVSALLLALAQALPGSTPQLQEVRSPATPAAKSGVELAVHWTLPADGLPGD</sequence>
<dbReference type="Pfam" id="PF05137">
    <property type="entry name" value="PilN"/>
    <property type="match status" value="1"/>
</dbReference>
<evidence type="ECO:0000313" key="3">
    <source>
        <dbReference type="Proteomes" id="UP000092713"/>
    </source>
</evidence>
<keyword evidence="1" id="KW-1133">Transmembrane helix</keyword>
<dbReference type="PANTHER" id="PTHR40278">
    <property type="entry name" value="DNA UTILIZATION PROTEIN HOFN"/>
    <property type="match status" value="1"/>
</dbReference>
<dbReference type="GO" id="GO:0043107">
    <property type="term" value="P:type IV pilus-dependent motility"/>
    <property type="evidence" value="ECO:0007669"/>
    <property type="project" value="TreeGrafter"/>
</dbReference>
<evidence type="ECO:0000313" key="2">
    <source>
        <dbReference type="EMBL" id="OBV37127.1"/>
    </source>
</evidence>
<keyword evidence="1" id="KW-0472">Membrane</keyword>
<organism evidence="2 3">
    <name type="scientific">Janthinobacterium psychrotolerans</name>
    <dbReference type="NCBI Taxonomy" id="1747903"/>
    <lineage>
        <taxon>Bacteria</taxon>
        <taxon>Pseudomonadati</taxon>
        <taxon>Pseudomonadota</taxon>
        <taxon>Betaproteobacteria</taxon>
        <taxon>Burkholderiales</taxon>
        <taxon>Oxalobacteraceae</taxon>
        <taxon>Janthinobacterium</taxon>
    </lineage>
</organism>
<reference evidence="2 3" key="1">
    <citation type="submission" date="2016-04" db="EMBL/GenBank/DDBJ databases">
        <title>Draft genome sequence of Janthinobacterium psychrotolerans sp. nov., isolated from freshwater sediments in Denmark.</title>
        <authorList>
            <person name="Gong X."/>
            <person name="Skrivergaard S."/>
            <person name="Korsgaard B.S."/>
            <person name="Schreiber L."/>
            <person name="Marshall I.P."/>
            <person name="Finster K."/>
            <person name="Schramm A."/>
        </authorList>
    </citation>
    <scope>NUCLEOTIDE SEQUENCE [LARGE SCALE GENOMIC DNA]</scope>
    <source>
        <strain evidence="2 3">S3-2</strain>
    </source>
</reference>
<gene>
    <name evidence="2" type="ORF">ASR47_1002179</name>
</gene>